<comment type="caution">
    <text evidence="3">The sequence shown here is derived from an EMBL/GenBank/DDBJ whole genome shotgun (WGS) entry which is preliminary data.</text>
</comment>
<dbReference type="PROSITE" id="PS50263">
    <property type="entry name" value="CN_HYDROLASE"/>
    <property type="match status" value="1"/>
</dbReference>
<accession>A0A1Q6R5U7</accession>
<sequence>MKIAFLHFAYCCGPQADNAKKILQGMKLAAQYGASWVLTPEMALQGYYMMRSDKQFQLASLQNNLLQEFMEACRQYKQRLFLGCGFVDEKTPRNSCAIISPDGTYYNRHDKTKVVPWITENWAHPGEKFEVWNLEGINTGVMVCADAYFAEHGEKIAEQGAELAVVVAAWPPGGHAGPPEEAWKRLSRSANGIPVLICNQTGTEGMDCSHAQSAVLCNGEVLFTYEGREAVLIIDFDEVKKLVLSTEFVIINLADI</sequence>
<dbReference type="SUPFAM" id="SSF56317">
    <property type="entry name" value="Carbon-nitrogen hydrolase"/>
    <property type="match status" value="1"/>
</dbReference>
<dbReference type="AlphaFoldDB" id="A0A1Q6R5U7"/>
<dbReference type="InterPro" id="IPR036526">
    <property type="entry name" value="C-N_Hydrolase_sf"/>
</dbReference>
<keyword evidence="1" id="KW-0378">Hydrolase</keyword>
<name>A0A1Q6R5U7_9FIRM</name>
<dbReference type="Pfam" id="PF00795">
    <property type="entry name" value="CN_hydrolase"/>
    <property type="match status" value="1"/>
</dbReference>
<organism evidence="3 4">
    <name type="scientific">Phascolarctobacterium succinatutens</name>
    <dbReference type="NCBI Taxonomy" id="626940"/>
    <lineage>
        <taxon>Bacteria</taxon>
        <taxon>Bacillati</taxon>
        <taxon>Bacillota</taxon>
        <taxon>Negativicutes</taxon>
        <taxon>Acidaminococcales</taxon>
        <taxon>Acidaminococcaceae</taxon>
        <taxon>Phascolarctobacterium</taxon>
    </lineage>
</organism>
<dbReference type="RefSeq" id="WP_303679732.1">
    <property type="nucleotide sequence ID" value="NZ_MNTG01000027.1"/>
</dbReference>
<feature type="domain" description="CN hydrolase" evidence="2">
    <location>
        <begin position="1"/>
        <end position="238"/>
    </location>
</feature>
<dbReference type="InterPro" id="IPR050345">
    <property type="entry name" value="Aliph_Amidase/BUP"/>
</dbReference>
<evidence type="ECO:0000313" key="4">
    <source>
        <dbReference type="Proteomes" id="UP000186777"/>
    </source>
</evidence>
<dbReference type="InterPro" id="IPR003010">
    <property type="entry name" value="C-N_Hydrolase"/>
</dbReference>
<reference evidence="3 4" key="1">
    <citation type="journal article" date="2016" name="Nat. Biotechnol.">
        <title>Measurement of bacterial replication rates in microbial communities.</title>
        <authorList>
            <person name="Brown C.T."/>
            <person name="Olm M.R."/>
            <person name="Thomas B.C."/>
            <person name="Banfield J.F."/>
        </authorList>
    </citation>
    <scope>NUCLEOTIDE SEQUENCE [LARGE SCALE GENOMIC DNA]</scope>
    <source>
        <strain evidence="3">46_33</strain>
    </source>
</reference>
<dbReference type="PANTHER" id="PTHR43674">
    <property type="entry name" value="NITRILASE C965.09-RELATED"/>
    <property type="match status" value="1"/>
</dbReference>
<evidence type="ECO:0000259" key="2">
    <source>
        <dbReference type="PROSITE" id="PS50263"/>
    </source>
</evidence>
<dbReference type="EMBL" id="MNTG01000027">
    <property type="protein sequence ID" value="OLA37748.1"/>
    <property type="molecule type" value="Genomic_DNA"/>
</dbReference>
<evidence type="ECO:0000256" key="1">
    <source>
        <dbReference type="ARBA" id="ARBA00022801"/>
    </source>
</evidence>
<evidence type="ECO:0000313" key="3">
    <source>
        <dbReference type="EMBL" id="OLA37748.1"/>
    </source>
</evidence>
<proteinExistence type="predicted"/>
<dbReference type="Gene3D" id="3.60.110.10">
    <property type="entry name" value="Carbon-nitrogen hydrolase"/>
    <property type="match status" value="1"/>
</dbReference>
<dbReference type="PANTHER" id="PTHR43674:SF16">
    <property type="entry name" value="CARBON-NITROGEN FAMILY, PUTATIVE (AFU_ORTHOLOGUE AFUA_5G02350)-RELATED"/>
    <property type="match status" value="1"/>
</dbReference>
<dbReference type="Proteomes" id="UP000186777">
    <property type="component" value="Unassembled WGS sequence"/>
</dbReference>
<protein>
    <recommendedName>
        <fullName evidence="2">CN hydrolase domain-containing protein</fullName>
    </recommendedName>
</protein>
<dbReference type="STRING" id="626940.BHW43_04960"/>
<gene>
    <name evidence="3" type="ORF">BHW43_04960</name>
</gene>
<dbReference type="GO" id="GO:0016811">
    <property type="term" value="F:hydrolase activity, acting on carbon-nitrogen (but not peptide) bonds, in linear amides"/>
    <property type="evidence" value="ECO:0007669"/>
    <property type="project" value="TreeGrafter"/>
</dbReference>
<dbReference type="CDD" id="cd07197">
    <property type="entry name" value="nitrilase"/>
    <property type="match status" value="1"/>
</dbReference>